<keyword evidence="6" id="KW-1185">Reference proteome</keyword>
<evidence type="ECO:0000256" key="1">
    <source>
        <dbReference type="ARBA" id="ARBA00004370"/>
    </source>
</evidence>
<dbReference type="GO" id="GO:0016020">
    <property type="term" value="C:membrane"/>
    <property type="evidence" value="ECO:0007669"/>
    <property type="project" value="UniProtKB-SubCell"/>
</dbReference>
<dbReference type="EMBL" id="AP027452">
    <property type="protein sequence ID" value="BDY29466.1"/>
    <property type="molecule type" value="Genomic_DNA"/>
</dbReference>
<reference evidence="5" key="3">
    <citation type="submission" date="2023-03" db="EMBL/GenBank/DDBJ databases">
        <title>Draft genome sequence of a Mycolicibacterium mageritense strain H4_3_1 isolated from a hybrid biological-inorganic system reactor.</title>
        <authorList>
            <person name="Feng X."/>
            <person name="Kazama D."/>
            <person name="Sato K."/>
            <person name="Kobayashi H."/>
        </authorList>
    </citation>
    <scope>NUCLEOTIDE SEQUENCE</scope>
    <source>
        <strain evidence="5">H4_3_1</strain>
    </source>
</reference>
<proteinExistence type="predicted"/>
<keyword evidence="3" id="KW-0812">Transmembrane</keyword>
<sequence length="172" mass="18356">MSKSTRSTSWKALVGVLCAGIIALTALGTWQMVEKNRPAPVPISDQADARRAVLDVAKDSVQEVLGYYPELDDQTIAKTGTLLTGEAADQYPNWIKAKLAAAKTDGSSQGVTVNHAGIENIAADKATAIVFVEAKVTKLLTAPTRTRFGIRVGLTKVDGKWLINSLPVLKQP</sequence>
<protein>
    <recommendedName>
        <fullName evidence="8">Mammalian cell entry protein</fullName>
    </recommendedName>
</protein>
<dbReference type="PANTHER" id="PTHR37042">
    <property type="entry name" value="OUTER MEMBRANE PROTEIN RV1973"/>
    <property type="match status" value="1"/>
</dbReference>
<dbReference type="EMBL" id="AP022567">
    <property type="protein sequence ID" value="BBX34491.1"/>
    <property type="molecule type" value="Genomic_DNA"/>
</dbReference>
<dbReference type="PANTHER" id="PTHR37042:SF4">
    <property type="entry name" value="OUTER MEMBRANE PROTEIN RV1973"/>
    <property type="match status" value="1"/>
</dbReference>
<reference evidence="4" key="2">
    <citation type="submission" date="2020-02" db="EMBL/GenBank/DDBJ databases">
        <authorList>
            <person name="Matsumoto Y."/>
            <person name="Motooka D."/>
            <person name="Nakamura S."/>
        </authorList>
    </citation>
    <scope>NUCLEOTIDE SEQUENCE</scope>
    <source>
        <strain evidence="4">JCM 12375</strain>
    </source>
</reference>
<evidence type="ECO:0000313" key="4">
    <source>
        <dbReference type="EMBL" id="BBX34491.1"/>
    </source>
</evidence>
<feature type="transmembrane region" description="Helical" evidence="3">
    <location>
        <begin position="12"/>
        <end position="33"/>
    </location>
</feature>
<organism evidence="5 7">
    <name type="scientific">Mycolicibacterium mageritense</name>
    <name type="common">Mycobacterium mageritense</name>
    <dbReference type="NCBI Taxonomy" id="53462"/>
    <lineage>
        <taxon>Bacteria</taxon>
        <taxon>Bacillati</taxon>
        <taxon>Actinomycetota</taxon>
        <taxon>Actinomycetes</taxon>
        <taxon>Mycobacteriales</taxon>
        <taxon>Mycobacteriaceae</taxon>
        <taxon>Mycolicibacterium</taxon>
    </lineage>
</organism>
<comment type="subcellular location">
    <subcellularLocation>
        <location evidence="1">Membrane</location>
    </subcellularLocation>
</comment>
<evidence type="ECO:0000256" key="3">
    <source>
        <dbReference type="SAM" id="Phobius"/>
    </source>
</evidence>
<name>A0AAI8TW40_MYCME</name>
<keyword evidence="2 3" id="KW-0472">Membrane</keyword>
<dbReference type="Proteomes" id="UP000465622">
    <property type="component" value="Chromosome"/>
</dbReference>
<evidence type="ECO:0000313" key="7">
    <source>
        <dbReference type="Proteomes" id="UP001241092"/>
    </source>
</evidence>
<gene>
    <name evidence="5" type="ORF">hbim_03404</name>
    <name evidence="4" type="ORF">MMAGJ_37730</name>
</gene>
<evidence type="ECO:0008006" key="8">
    <source>
        <dbReference type="Google" id="ProtNLM"/>
    </source>
</evidence>
<reference evidence="4 6" key="1">
    <citation type="journal article" date="2019" name="Emerg. Microbes Infect.">
        <title>Comprehensive subspecies identification of 175 nontuberculous mycobacteria species based on 7547 genomic profiles.</title>
        <authorList>
            <person name="Matsumoto Y."/>
            <person name="Kinjo T."/>
            <person name="Motooka D."/>
            <person name="Nabeya D."/>
            <person name="Jung N."/>
            <person name="Uechi K."/>
            <person name="Horii T."/>
            <person name="Iida T."/>
            <person name="Fujita J."/>
            <person name="Nakamura S."/>
        </authorList>
    </citation>
    <scope>NUCLEOTIDE SEQUENCE [LARGE SCALE GENOMIC DNA]</scope>
    <source>
        <strain evidence="4 6">JCM 12375</strain>
    </source>
</reference>
<dbReference type="AlphaFoldDB" id="A0AAI8TW40"/>
<dbReference type="RefSeq" id="WP_036429663.1">
    <property type="nucleotide sequence ID" value="NZ_AP022567.1"/>
</dbReference>
<keyword evidence="3" id="KW-1133">Transmembrane helix</keyword>
<dbReference type="Proteomes" id="UP001241092">
    <property type="component" value="Chromosome"/>
</dbReference>
<accession>A0AAI8TW40</accession>
<evidence type="ECO:0000313" key="6">
    <source>
        <dbReference type="Proteomes" id="UP000465622"/>
    </source>
</evidence>
<evidence type="ECO:0000256" key="2">
    <source>
        <dbReference type="ARBA" id="ARBA00023136"/>
    </source>
</evidence>
<evidence type="ECO:0000313" key="5">
    <source>
        <dbReference type="EMBL" id="BDY29466.1"/>
    </source>
</evidence>